<dbReference type="RefSeq" id="WP_216872492.1">
    <property type="nucleotide sequence ID" value="NZ_JAERQM010000001.1"/>
</dbReference>
<name>A0ABS6H0E1_9PROT</name>
<dbReference type="EMBL" id="JAERQM010000001">
    <property type="protein sequence ID" value="MBU8542130.1"/>
    <property type="molecule type" value="Genomic_DNA"/>
</dbReference>
<evidence type="ECO:0000313" key="1">
    <source>
        <dbReference type="EMBL" id="MBU8542130.1"/>
    </source>
</evidence>
<reference evidence="1 2" key="1">
    <citation type="submission" date="2021-01" db="EMBL/GenBank/DDBJ databases">
        <title>Roseomonas sp. nov, a bacterium isolated from an oil production mixture in Yumen Oilfield.</title>
        <authorList>
            <person name="Wu D."/>
        </authorList>
    </citation>
    <scope>NUCLEOTIDE SEQUENCE [LARGE SCALE GENOMIC DNA]</scope>
    <source>
        <strain evidence="1 2">ROY-5-3</strain>
    </source>
</reference>
<evidence type="ECO:0000313" key="2">
    <source>
        <dbReference type="Proteomes" id="UP000689967"/>
    </source>
</evidence>
<keyword evidence="2" id="KW-1185">Reference proteome</keyword>
<accession>A0ABS6H0E1</accession>
<proteinExistence type="predicted"/>
<dbReference type="Proteomes" id="UP000689967">
    <property type="component" value="Unassembled WGS sequence"/>
</dbReference>
<protein>
    <submittedName>
        <fullName evidence="1">Uncharacterized protein</fullName>
    </submittedName>
</protein>
<organism evidence="1 2">
    <name type="scientific">Falsiroseomonas oleicola</name>
    <dbReference type="NCBI Taxonomy" id="2801474"/>
    <lineage>
        <taxon>Bacteria</taxon>
        <taxon>Pseudomonadati</taxon>
        <taxon>Pseudomonadota</taxon>
        <taxon>Alphaproteobacteria</taxon>
        <taxon>Acetobacterales</taxon>
        <taxon>Roseomonadaceae</taxon>
        <taxon>Falsiroseomonas</taxon>
    </lineage>
</organism>
<comment type="caution">
    <text evidence="1">The sequence shown here is derived from an EMBL/GenBank/DDBJ whole genome shotgun (WGS) entry which is preliminary data.</text>
</comment>
<gene>
    <name evidence="1" type="ORF">JJQ90_00350</name>
</gene>
<sequence length="115" mass="12385">MLLQTPRNPLDSCALEVFREMTKSTGFAAAQRWANDLSVQAGGHDALALGGIFMLTSVIRVQVMQVHDDIRRSVQEALDLPGTVDAQTTFAAIRDGQSLCPAGLMGRLSELTLEA</sequence>